<gene>
    <name evidence="2" type="ORF">ATT75_20245</name>
</gene>
<evidence type="ECO:0000259" key="1">
    <source>
        <dbReference type="Pfam" id="PF07883"/>
    </source>
</evidence>
<name>A0A619AGR0_SALET</name>
<dbReference type="SUPFAM" id="SSF51182">
    <property type="entry name" value="RmlC-like cupins"/>
    <property type="match status" value="1"/>
</dbReference>
<protein>
    <submittedName>
        <fullName evidence="2">Cupin domain-containing protein</fullName>
    </submittedName>
</protein>
<dbReference type="PANTHER" id="PTHR36114:SF1">
    <property type="entry name" value="16.7 KDA PROTEIN IN WHIE LOCUS"/>
    <property type="match status" value="1"/>
</dbReference>
<dbReference type="Pfam" id="PF07883">
    <property type="entry name" value="Cupin_2"/>
    <property type="match status" value="1"/>
</dbReference>
<dbReference type="InterPro" id="IPR013096">
    <property type="entry name" value="Cupin_2"/>
</dbReference>
<dbReference type="PANTHER" id="PTHR36114">
    <property type="entry name" value="16.7 KDA PROTEIN IN WHIE LOCUS"/>
    <property type="match status" value="1"/>
</dbReference>
<reference evidence="2" key="1">
    <citation type="submission" date="2018-07" db="EMBL/GenBank/DDBJ databases">
        <authorList>
            <consortium name="PulseNet: The National Subtyping Network for Foodborne Disease Surveillance"/>
            <person name="Tarr C.L."/>
            <person name="Trees E."/>
            <person name="Katz L.S."/>
            <person name="Carleton-Romer H.A."/>
            <person name="Stroika S."/>
            <person name="Kucerova Z."/>
            <person name="Roache K.F."/>
            <person name="Sabol A.L."/>
            <person name="Besser J."/>
            <person name="Gerner-Smidt P."/>
        </authorList>
    </citation>
    <scope>NUCLEOTIDE SEQUENCE</scope>
    <source>
        <strain evidence="2">PNUSAS001246</strain>
    </source>
</reference>
<dbReference type="InterPro" id="IPR052044">
    <property type="entry name" value="PKS_Associated_Protein"/>
</dbReference>
<dbReference type="CDD" id="cd02226">
    <property type="entry name" value="cupin_YdbB-like"/>
    <property type="match status" value="1"/>
</dbReference>
<dbReference type="EMBL" id="AAKZQX010000041">
    <property type="protein sequence ID" value="ECX6035075.1"/>
    <property type="molecule type" value="Genomic_DNA"/>
</dbReference>
<accession>A0A619AGR0</accession>
<dbReference type="InterPro" id="IPR011051">
    <property type="entry name" value="RmlC_Cupin_sf"/>
</dbReference>
<sequence>MKKVNLKEAFGLFNDHWNPKIAGEINDSCVKLVKLTGKFDWHHHDEEDELFLVVSGRLRMGLHTGDIDLEQGEFIIVPKGIEHCPEALTHECSVLLLEPKSTLNTGNIIKCTDCQGSQATINSMLLQN</sequence>
<organism evidence="2">
    <name type="scientific">Salmonella enterica subsp. enterica serovar Panama</name>
    <dbReference type="NCBI Taxonomy" id="29472"/>
    <lineage>
        <taxon>Bacteria</taxon>
        <taxon>Pseudomonadati</taxon>
        <taxon>Pseudomonadota</taxon>
        <taxon>Gammaproteobacteria</taxon>
        <taxon>Enterobacterales</taxon>
        <taxon>Enterobacteriaceae</taxon>
        <taxon>Salmonella</taxon>
    </lineage>
</organism>
<feature type="domain" description="Cupin type-2" evidence="1">
    <location>
        <begin position="38"/>
        <end position="94"/>
    </location>
</feature>
<comment type="caution">
    <text evidence="2">The sequence shown here is derived from an EMBL/GenBank/DDBJ whole genome shotgun (WGS) entry which is preliminary data.</text>
</comment>
<proteinExistence type="predicted"/>
<evidence type="ECO:0000313" key="2">
    <source>
        <dbReference type="EMBL" id="ECX6035075.1"/>
    </source>
</evidence>
<dbReference type="AlphaFoldDB" id="A0A619AGR0"/>
<dbReference type="Gene3D" id="2.60.120.10">
    <property type="entry name" value="Jelly Rolls"/>
    <property type="match status" value="1"/>
</dbReference>
<dbReference type="InterPro" id="IPR014710">
    <property type="entry name" value="RmlC-like_jellyroll"/>
</dbReference>